<name>B4MUZ9_DROWI</name>
<feature type="region of interest" description="Disordered" evidence="1">
    <location>
        <begin position="215"/>
        <end position="243"/>
    </location>
</feature>
<feature type="signal peptide" evidence="2">
    <location>
        <begin position="1"/>
        <end position="22"/>
    </location>
</feature>
<evidence type="ECO:0000313" key="4">
    <source>
        <dbReference type="Proteomes" id="UP000007798"/>
    </source>
</evidence>
<dbReference type="eggNOG" id="KOG1216">
    <property type="taxonomic scope" value="Eukaryota"/>
</dbReference>
<feature type="compositionally biased region" description="Low complexity" evidence="1">
    <location>
        <begin position="167"/>
        <end position="181"/>
    </location>
</feature>
<dbReference type="Proteomes" id="UP000007798">
    <property type="component" value="Unassembled WGS sequence"/>
</dbReference>
<dbReference type="EMBL" id="CH963857">
    <property type="protein sequence ID" value="EDW76344.1"/>
    <property type="molecule type" value="Genomic_DNA"/>
</dbReference>
<dbReference type="PhylomeDB" id="B4MUZ9"/>
<dbReference type="HOGENOM" id="CLU_014704_0_0_1"/>
<feature type="compositionally biased region" description="Gly residues" evidence="1">
    <location>
        <begin position="65"/>
        <end position="82"/>
    </location>
</feature>
<evidence type="ECO:0000313" key="3">
    <source>
        <dbReference type="EMBL" id="EDW76344.1"/>
    </source>
</evidence>
<feature type="compositionally biased region" description="Polar residues" evidence="1">
    <location>
        <begin position="137"/>
        <end position="159"/>
    </location>
</feature>
<feature type="region of interest" description="Disordered" evidence="1">
    <location>
        <begin position="137"/>
        <end position="184"/>
    </location>
</feature>
<feature type="compositionally biased region" description="Low complexity" evidence="1">
    <location>
        <begin position="230"/>
        <end position="243"/>
    </location>
</feature>
<feature type="region of interest" description="Disordered" evidence="1">
    <location>
        <begin position="56"/>
        <end position="97"/>
    </location>
</feature>
<feature type="chain" id="PRO_5002818656" description="VM domain-containing protein" evidence="2">
    <location>
        <begin position="23"/>
        <end position="692"/>
    </location>
</feature>
<dbReference type="OMA" id="MNMGAQV"/>
<keyword evidence="2" id="KW-0732">Signal</keyword>
<organism evidence="3 4">
    <name type="scientific">Drosophila willistoni</name>
    <name type="common">Fruit fly</name>
    <dbReference type="NCBI Taxonomy" id="7260"/>
    <lineage>
        <taxon>Eukaryota</taxon>
        <taxon>Metazoa</taxon>
        <taxon>Ecdysozoa</taxon>
        <taxon>Arthropoda</taxon>
        <taxon>Hexapoda</taxon>
        <taxon>Insecta</taxon>
        <taxon>Pterygota</taxon>
        <taxon>Neoptera</taxon>
        <taxon>Endopterygota</taxon>
        <taxon>Diptera</taxon>
        <taxon>Brachycera</taxon>
        <taxon>Muscomorpha</taxon>
        <taxon>Ephydroidea</taxon>
        <taxon>Drosophilidae</taxon>
        <taxon>Drosophila</taxon>
        <taxon>Sophophora</taxon>
    </lineage>
</organism>
<feature type="compositionally biased region" description="Polar residues" evidence="1">
    <location>
        <begin position="566"/>
        <end position="576"/>
    </location>
</feature>
<dbReference type="KEGG" id="dwi:6642240"/>
<accession>B4MUZ9</accession>
<feature type="compositionally biased region" description="Low complexity" evidence="1">
    <location>
        <begin position="674"/>
        <end position="683"/>
    </location>
</feature>
<keyword evidence="4" id="KW-1185">Reference proteome</keyword>
<dbReference type="AlphaFoldDB" id="B4MUZ9"/>
<evidence type="ECO:0000256" key="2">
    <source>
        <dbReference type="SAM" id="SignalP"/>
    </source>
</evidence>
<feature type="compositionally biased region" description="Low complexity" evidence="1">
    <location>
        <begin position="577"/>
        <end position="597"/>
    </location>
</feature>
<feature type="region of interest" description="Disordered" evidence="1">
    <location>
        <begin position="564"/>
        <end position="692"/>
    </location>
</feature>
<sequence length="692" mass="73226">MANYRQHLKLVLCLYLATIGGANEVQHQEVDSLHRSKRTLTTICVEIKPSGPQEEPYYMCKGADFRGGGGGDGRGGGGGGGQQEQQPQLPQPPNVQPVYQPVTPIATFPSFPAFAGGFIPVQPVHEEPSKITQTTTIYQGQPQSQTQSNSHIQPVQGQHGTIPGGEQYPSPTAPAAPTQSYGMPTVPYPNQGGPSAVAGGIAAGPGPAATPITYNPAAAKKPSGAHKITSSKPSSRPSYESSYALGSRYRPGLDEDVLALPNVGFQRDELNQQYRLAQSEPQSLVGAVQQQQQNQPMIWLPQPQAQSQPILGSPAMPDYHDDPVMRAFYGSLQPTASAPPPPQVAAPPQVESPKQKEMLALSGPTLFDALLGQPAPPSYYGSYPGYGGPPTMPPPPPAYPRADSYNGCNSAPSPPRQCPTAASETCPSFQPVIIAMPCFGQQPPTHYLAMPNQALTSTGPLQESLGFAMSPQVGNPFGMSNQFGMSPQMVQSGFSMNSQVGASYPMANPQVGGPFGIGPVLNPFGALGNLNPFNPFNRILGAPAPTTPQPTMNPLNRLFGFGRNGELSTTVAPSRDSSTATTAGLSTSSTTMTTPSSEQPDVKVGAALDSDELDDEDEEEVLDDDSMVAPTTEMASGEASVGKSLETSELTAQQYVDKATDKLKNDKRKRHNNSRSMSLSNSSQKRKYLQQL</sequence>
<dbReference type="STRING" id="7260.B4MUZ9"/>
<dbReference type="OrthoDB" id="8070518at2759"/>
<proteinExistence type="predicted"/>
<evidence type="ECO:0000256" key="1">
    <source>
        <dbReference type="SAM" id="MobiDB-lite"/>
    </source>
</evidence>
<reference evidence="3 4" key="1">
    <citation type="journal article" date="2007" name="Nature">
        <title>Evolution of genes and genomes on the Drosophila phylogeny.</title>
        <authorList>
            <consortium name="Drosophila 12 Genomes Consortium"/>
            <person name="Clark A.G."/>
            <person name="Eisen M.B."/>
            <person name="Smith D.R."/>
            <person name="Bergman C.M."/>
            <person name="Oliver B."/>
            <person name="Markow T.A."/>
            <person name="Kaufman T.C."/>
            <person name="Kellis M."/>
            <person name="Gelbart W."/>
            <person name="Iyer V.N."/>
            <person name="Pollard D.A."/>
            <person name="Sackton T.B."/>
            <person name="Larracuente A.M."/>
            <person name="Singh N.D."/>
            <person name="Abad J.P."/>
            <person name="Abt D.N."/>
            <person name="Adryan B."/>
            <person name="Aguade M."/>
            <person name="Akashi H."/>
            <person name="Anderson W.W."/>
            <person name="Aquadro C.F."/>
            <person name="Ardell D.H."/>
            <person name="Arguello R."/>
            <person name="Artieri C.G."/>
            <person name="Barbash D.A."/>
            <person name="Barker D."/>
            <person name="Barsanti P."/>
            <person name="Batterham P."/>
            <person name="Batzoglou S."/>
            <person name="Begun D."/>
            <person name="Bhutkar A."/>
            <person name="Blanco E."/>
            <person name="Bosak S.A."/>
            <person name="Bradley R.K."/>
            <person name="Brand A.D."/>
            <person name="Brent M.R."/>
            <person name="Brooks A.N."/>
            <person name="Brown R.H."/>
            <person name="Butlin R.K."/>
            <person name="Caggese C."/>
            <person name="Calvi B.R."/>
            <person name="Bernardo de Carvalho A."/>
            <person name="Caspi A."/>
            <person name="Castrezana S."/>
            <person name="Celniker S.E."/>
            <person name="Chang J.L."/>
            <person name="Chapple C."/>
            <person name="Chatterji S."/>
            <person name="Chinwalla A."/>
            <person name="Civetta A."/>
            <person name="Clifton S.W."/>
            <person name="Comeron J.M."/>
            <person name="Costello J.C."/>
            <person name="Coyne J.A."/>
            <person name="Daub J."/>
            <person name="David R.G."/>
            <person name="Delcher A.L."/>
            <person name="Delehaunty K."/>
            <person name="Do C.B."/>
            <person name="Ebling H."/>
            <person name="Edwards K."/>
            <person name="Eickbush T."/>
            <person name="Evans J.D."/>
            <person name="Filipski A."/>
            <person name="Findeiss S."/>
            <person name="Freyhult E."/>
            <person name="Fulton L."/>
            <person name="Fulton R."/>
            <person name="Garcia A.C."/>
            <person name="Gardiner A."/>
            <person name="Garfield D.A."/>
            <person name="Garvin B.E."/>
            <person name="Gibson G."/>
            <person name="Gilbert D."/>
            <person name="Gnerre S."/>
            <person name="Godfrey J."/>
            <person name="Good R."/>
            <person name="Gotea V."/>
            <person name="Gravely B."/>
            <person name="Greenberg A.J."/>
            <person name="Griffiths-Jones S."/>
            <person name="Gross S."/>
            <person name="Guigo R."/>
            <person name="Gustafson E.A."/>
            <person name="Haerty W."/>
            <person name="Hahn M.W."/>
            <person name="Halligan D.L."/>
            <person name="Halpern A.L."/>
            <person name="Halter G.M."/>
            <person name="Han M.V."/>
            <person name="Heger A."/>
            <person name="Hillier L."/>
            <person name="Hinrichs A.S."/>
            <person name="Holmes I."/>
            <person name="Hoskins R.A."/>
            <person name="Hubisz M.J."/>
            <person name="Hultmark D."/>
            <person name="Huntley M.A."/>
            <person name="Jaffe D.B."/>
            <person name="Jagadeeshan S."/>
            <person name="Jeck W.R."/>
            <person name="Johnson J."/>
            <person name="Jones C.D."/>
            <person name="Jordan W.C."/>
            <person name="Karpen G.H."/>
            <person name="Kataoka E."/>
            <person name="Keightley P.D."/>
            <person name="Kheradpour P."/>
            <person name="Kirkness E.F."/>
            <person name="Koerich L.B."/>
            <person name="Kristiansen K."/>
            <person name="Kudrna D."/>
            <person name="Kulathinal R.J."/>
            <person name="Kumar S."/>
            <person name="Kwok R."/>
            <person name="Lander E."/>
            <person name="Langley C.H."/>
            <person name="Lapoint R."/>
            <person name="Lazzaro B.P."/>
            <person name="Lee S.J."/>
            <person name="Levesque L."/>
            <person name="Li R."/>
            <person name="Lin C.F."/>
            <person name="Lin M.F."/>
            <person name="Lindblad-Toh K."/>
            <person name="Llopart A."/>
            <person name="Long M."/>
            <person name="Low L."/>
            <person name="Lozovsky E."/>
            <person name="Lu J."/>
            <person name="Luo M."/>
            <person name="Machado C.A."/>
            <person name="Makalowski W."/>
            <person name="Marzo M."/>
            <person name="Matsuda M."/>
            <person name="Matzkin L."/>
            <person name="McAllister B."/>
            <person name="McBride C.S."/>
            <person name="McKernan B."/>
            <person name="McKernan K."/>
            <person name="Mendez-Lago M."/>
            <person name="Minx P."/>
            <person name="Mollenhauer M.U."/>
            <person name="Montooth K."/>
            <person name="Mount S.M."/>
            <person name="Mu X."/>
            <person name="Myers E."/>
            <person name="Negre B."/>
            <person name="Newfeld S."/>
            <person name="Nielsen R."/>
            <person name="Noor M.A."/>
            <person name="O'Grady P."/>
            <person name="Pachter L."/>
            <person name="Papaceit M."/>
            <person name="Parisi M.J."/>
            <person name="Parisi M."/>
            <person name="Parts L."/>
            <person name="Pedersen J.S."/>
            <person name="Pesole G."/>
            <person name="Phillippy A.M."/>
            <person name="Ponting C.P."/>
            <person name="Pop M."/>
            <person name="Porcelli D."/>
            <person name="Powell J.R."/>
            <person name="Prohaska S."/>
            <person name="Pruitt K."/>
            <person name="Puig M."/>
            <person name="Quesneville H."/>
            <person name="Ram K.R."/>
            <person name="Rand D."/>
            <person name="Rasmussen M.D."/>
            <person name="Reed L.K."/>
            <person name="Reenan R."/>
            <person name="Reily A."/>
            <person name="Remington K.A."/>
            <person name="Rieger T.T."/>
            <person name="Ritchie M.G."/>
            <person name="Robin C."/>
            <person name="Rogers Y.H."/>
            <person name="Rohde C."/>
            <person name="Rozas J."/>
            <person name="Rubenfield M.J."/>
            <person name="Ruiz A."/>
            <person name="Russo S."/>
            <person name="Salzberg S.L."/>
            <person name="Sanchez-Gracia A."/>
            <person name="Saranga D.J."/>
            <person name="Sato H."/>
            <person name="Schaeffer S.W."/>
            <person name="Schatz M.C."/>
            <person name="Schlenke T."/>
            <person name="Schwartz R."/>
            <person name="Segarra C."/>
            <person name="Singh R.S."/>
            <person name="Sirot L."/>
            <person name="Sirota M."/>
            <person name="Sisneros N.B."/>
            <person name="Smith C.D."/>
            <person name="Smith T.F."/>
            <person name="Spieth J."/>
            <person name="Stage D.E."/>
            <person name="Stark A."/>
            <person name="Stephan W."/>
            <person name="Strausberg R.L."/>
            <person name="Strempel S."/>
            <person name="Sturgill D."/>
            <person name="Sutton G."/>
            <person name="Sutton G.G."/>
            <person name="Tao W."/>
            <person name="Teichmann S."/>
            <person name="Tobari Y.N."/>
            <person name="Tomimura Y."/>
            <person name="Tsolas J.M."/>
            <person name="Valente V.L."/>
            <person name="Venter E."/>
            <person name="Venter J.C."/>
            <person name="Vicario S."/>
            <person name="Vieira F.G."/>
            <person name="Vilella A.J."/>
            <person name="Villasante A."/>
            <person name="Walenz B."/>
            <person name="Wang J."/>
            <person name="Wasserman M."/>
            <person name="Watts T."/>
            <person name="Wilson D."/>
            <person name="Wilson R.K."/>
            <person name="Wing R.A."/>
            <person name="Wolfner M.F."/>
            <person name="Wong A."/>
            <person name="Wong G.K."/>
            <person name="Wu C.I."/>
            <person name="Wu G."/>
            <person name="Yamamoto D."/>
            <person name="Yang H.P."/>
            <person name="Yang S.P."/>
            <person name="Yorke J.A."/>
            <person name="Yoshida K."/>
            <person name="Zdobnov E."/>
            <person name="Zhang P."/>
            <person name="Zhang Y."/>
            <person name="Zimin A.V."/>
            <person name="Baldwin J."/>
            <person name="Abdouelleil A."/>
            <person name="Abdulkadir J."/>
            <person name="Abebe A."/>
            <person name="Abera B."/>
            <person name="Abreu J."/>
            <person name="Acer S.C."/>
            <person name="Aftuck L."/>
            <person name="Alexander A."/>
            <person name="An P."/>
            <person name="Anderson E."/>
            <person name="Anderson S."/>
            <person name="Arachi H."/>
            <person name="Azer M."/>
            <person name="Bachantsang P."/>
            <person name="Barry A."/>
            <person name="Bayul T."/>
            <person name="Berlin A."/>
            <person name="Bessette D."/>
            <person name="Bloom T."/>
            <person name="Blye J."/>
            <person name="Boguslavskiy L."/>
            <person name="Bonnet C."/>
            <person name="Boukhgalter B."/>
            <person name="Bourzgui I."/>
            <person name="Brown A."/>
            <person name="Cahill P."/>
            <person name="Channer S."/>
            <person name="Cheshatsang Y."/>
            <person name="Chuda L."/>
            <person name="Citroen M."/>
            <person name="Collymore A."/>
            <person name="Cooke P."/>
            <person name="Costello M."/>
            <person name="D'Aco K."/>
            <person name="Daza R."/>
            <person name="De Haan G."/>
            <person name="DeGray S."/>
            <person name="DeMaso C."/>
            <person name="Dhargay N."/>
            <person name="Dooley K."/>
            <person name="Dooley E."/>
            <person name="Doricent M."/>
            <person name="Dorje P."/>
            <person name="Dorjee K."/>
            <person name="Dupes A."/>
            <person name="Elong R."/>
            <person name="Falk J."/>
            <person name="Farina A."/>
            <person name="Faro S."/>
            <person name="Ferguson D."/>
            <person name="Fisher S."/>
            <person name="Foley C.D."/>
            <person name="Franke A."/>
            <person name="Friedrich D."/>
            <person name="Gadbois L."/>
            <person name="Gearin G."/>
            <person name="Gearin C.R."/>
            <person name="Giannoukos G."/>
            <person name="Goode T."/>
            <person name="Graham J."/>
            <person name="Grandbois E."/>
            <person name="Grewal S."/>
            <person name="Gyaltsen K."/>
            <person name="Hafez N."/>
            <person name="Hagos B."/>
            <person name="Hall J."/>
            <person name="Henson C."/>
            <person name="Hollinger A."/>
            <person name="Honan T."/>
            <person name="Huard M.D."/>
            <person name="Hughes L."/>
            <person name="Hurhula B."/>
            <person name="Husby M.E."/>
            <person name="Kamat A."/>
            <person name="Kanga B."/>
            <person name="Kashin S."/>
            <person name="Khazanovich D."/>
            <person name="Kisner P."/>
            <person name="Lance K."/>
            <person name="Lara M."/>
            <person name="Lee W."/>
            <person name="Lennon N."/>
            <person name="Letendre F."/>
            <person name="LeVine R."/>
            <person name="Lipovsky A."/>
            <person name="Liu X."/>
            <person name="Liu J."/>
            <person name="Liu S."/>
            <person name="Lokyitsang T."/>
            <person name="Lokyitsang Y."/>
            <person name="Lubonja R."/>
            <person name="Lui A."/>
            <person name="MacDonald P."/>
            <person name="Magnisalis V."/>
            <person name="Maru K."/>
            <person name="Matthews C."/>
            <person name="McCusker W."/>
            <person name="McDonough S."/>
            <person name="Mehta T."/>
            <person name="Meldrim J."/>
            <person name="Meneus L."/>
            <person name="Mihai O."/>
            <person name="Mihalev A."/>
            <person name="Mihova T."/>
            <person name="Mittelman R."/>
            <person name="Mlenga V."/>
            <person name="Montmayeur A."/>
            <person name="Mulrain L."/>
            <person name="Navidi A."/>
            <person name="Naylor J."/>
            <person name="Negash T."/>
            <person name="Nguyen T."/>
            <person name="Nguyen N."/>
            <person name="Nicol R."/>
            <person name="Norbu C."/>
            <person name="Norbu N."/>
            <person name="Novod N."/>
            <person name="O'Neill B."/>
            <person name="Osman S."/>
            <person name="Markiewicz E."/>
            <person name="Oyono O.L."/>
            <person name="Patti C."/>
            <person name="Phunkhang P."/>
            <person name="Pierre F."/>
            <person name="Priest M."/>
            <person name="Raghuraman S."/>
            <person name="Rege F."/>
            <person name="Reyes R."/>
            <person name="Rise C."/>
            <person name="Rogov P."/>
            <person name="Ross K."/>
            <person name="Ryan E."/>
            <person name="Settipalli S."/>
            <person name="Shea T."/>
            <person name="Sherpa N."/>
            <person name="Shi L."/>
            <person name="Shih D."/>
            <person name="Sparrow T."/>
            <person name="Spaulding J."/>
            <person name="Stalker J."/>
            <person name="Stange-Thomann N."/>
            <person name="Stavropoulos S."/>
            <person name="Stone C."/>
            <person name="Strader C."/>
            <person name="Tesfaye S."/>
            <person name="Thomson T."/>
            <person name="Thoulutsang Y."/>
            <person name="Thoulutsang D."/>
            <person name="Topham K."/>
            <person name="Topping I."/>
            <person name="Tsamla T."/>
            <person name="Vassiliev H."/>
            <person name="Vo A."/>
            <person name="Wangchuk T."/>
            <person name="Wangdi T."/>
            <person name="Weiand M."/>
            <person name="Wilkinson J."/>
            <person name="Wilson A."/>
            <person name="Yadav S."/>
            <person name="Young G."/>
            <person name="Yu Q."/>
            <person name="Zembek L."/>
            <person name="Zhong D."/>
            <person name="Zimmer A."/>
            <person name="Zwirko Z."/>
            <person name="Jaffe D.B."/>
            <person name="Alvarez P."/>
            <person name="Brockman W."/>
            <person name="Butler J."/>
            <person name="Chin C."/>
            <person name="Gnerre S."/>
            <person name="Grabherr M."/>
            <person name="Kleber M."/>
            <person name="Mauceli E."/>
            <person name="MacCallum I."/>
        </authorList>
    </citation>
    <scope>NUCLEOTIDE SEQUENCE [LARGE SCALE GENOMIC DNA]</scope>
    <source>
        <strain evidence="4">Tucson 14030-0811.24</strain>
    </source>
</reference>
<dbReference type="InParanoid" id="B4MUZ9"/>
<protein>
    <recommendedName>
        <fullName evidence="5">VM domain-containing protein</fullName>
    </recommendedName>
</protein>
<gene>
    <name evidence="3" type="primary">Dwil\GK15408</name>
    <name evidence="3" type="ORF">Dwil_GK15408</name>
</gene>
<feature type="compositionally biased region" description="Acidic residues" evidence="1">
    <location>
        <begin position="609"/>
        <end position="626"/>
    </location>
</feature>
<feature type="compositionally biased region" description="Polar residues" evidence="1">
    <location>
        <begin position="645"/>
        <end position="654"/>
    </location>
</feature>
<evidence type="ECO:0008006" key="5">
    <source>
        <dbReference type="Google" id="ProtNLM"/>
    </source>
</evidence>